<feature type="transmembrane region" description="Helical" evidence="11">
    <location>
        <begin position="742"/>
        <end position="764"/>
    </location>
</feature>
<dbReference type="UniPathway" id="UPA00196"/>
<feature type="transmembrane region" description="Helical" evidence="11">
    <location>
        <begin position="581"/>
        <end position="599"/>
    </location>
</feature>
<reference evidence="12 13" key="1">
    <citation type="submission" date="2016-07" db="EMBL/GenBank/DDBJ databases">
        <title>Pervasive Adenine N6-methylation of Active Genes in Fungi.</title>
        <authorList>
            <consortium name="DOE Joint Genome Institute"/>
            <person name="Mondo S.J."/>
            <person name="Dannebaum R.O."/>
            <person name="Kuo R.C."/>
            <person name="Labutti K."/>
            <person name="Haridas S."/>
            <person name="Kuo A."/>
            <person name="Salamov A."/>
            <person name="Ahrendt S.R."/>
            <person name="Lipzen A."/>
            <person name="Sullivan W."/>
            <person name="Andreopoulos W.B."/>
            <person name="Clum A."/>
            <person name="Lindquist E."/>
            <person name="Daum C."/>
            <person name="Ramamoorthy G.K."/>
            <person name="Gryganskyi A."/>
            <person name="Culley D."/>
            <person name="Magnuson J.K."/>
            <person name="James T.Y."/>
            <person name="O'Malley M.A."/>
            <person name="Stajich J.E."/>
            <person name="Spatafora J.W."/>
            <person name="Visel A."/>
            <person name="Grigoriev I.V."/>
        </authorList>
    </citation>
    <scope>NUCLEOTIDE SEQUENCE [LARGE SCALE GENOMIC DNA]</scope>
    <source>
        <strain evidence="12 13">PL171</strain>
    </source>
</reference>
<feature type="transmembrane region" description="Helical" evidence="11">
    <location>
        <begin position="12"/>
        <end position="30"/>
    </location>
</feature>
<organism evidence="12 13">
    <name type="scientific">Catenaria anguillulae PL171</name>
    <dbReference type="NCBI Taxonomy" id="765915"/>
    <lineage>
        <taxon>Eukaryota</taxon>
        <taxon>Fungi</taxon>
        <taxon>Fungi incertae sedis</taxon>
        <taxon>Blastocladiomycota</taxon>
        <taxon>Blastocladiomycetes</taxon>
        <taxon>Blastocladiales</taxon>
        <taxon>Catenariaceae</taxon>
        <taxon>Catenaria</taxon>
    </lineage>
</organism>
<evidence type="ECO:0000256" key="1">
    <source>
        <dbReference type="ARBA" id="ARBA00004477"/>
    </source>
</evidence>
<evidence type="ECO:0000313" key="13">
    <source>
        <dbReference type="Proteomes" id="UP000193411"/>
    </source>
</evidence>
<dbReference type="PANTHER" id="PTHR23071:SF1">
    <property type="entry name" value="GPI ETHANOLAMINE PHOSPHATE TRANSFERASE 3"/>
    <property type="match status" value="1"/>
</dbReference>
<evidence type="ECO:0000256" key="2">
    <source>
        <dbReference type="ARBA" id="ARBA00004687"/>
    </source>
</evidence>
<accession>A0A1Y2HDU5</accession>
<dbReference type="InterPro" id="IPR039524">
    <property type="entry name" value="PIGO/GPI13"/>
</dbReference>
<dbReference type="InterPro" id="IPR037675">
    <property type="entry name" value="PIG-O_N"/>
</dbReference>
<dbReference type="CDD" id="cd16023">
    <property type="entry name" value="GPI_EPT_3"/>
    <property type="match status" value="1"/>
</dbReference>
<evidence type="ECO:0000256" key="10">
    <source>
        <dbReference type="ARBA" id="ARBA00023180"/>
    </source>
</evidence>
<dbReference type="STRING" id="765915.A0A1Y2HDU5"/>
<keyword evidence="13" id="KW-1185">Reference proteome</keyword>
<feature type="non-terminal residue" evidence="12">
    <location>
        <position position="828"/>
    </location>
</feature>
<keyword evidence="8 11" id="KW-1133">Transmembrane helix</keyword>
<dbReference type="InterPro" id="IPR002591">
    <property type="entry name" value="Phosphodiest/P_Trfase"/>
</dbReference>
<feature type="transmembrane region" description="Helical" evidence="11">
    <location>
        <begin position="678"/>
        <end position="697"/>
    </location>
</feature>
<keyword evidence="6 11" id="KW-0812">Transmembrane</keyword>
<dbReference type="InterPro" id="IPR017850">
    <property type="entry name" value="Alkaline_phosphatase_core_sf"/>
</dbReference>
<evidence type="ECO:0000256" key="7">
    <source>
        <dbReference type="ARBA" id="ARBA00022824"/>
    </source>
</evidence>
<dbReference type="OrthoDB" id="272139at2759"/>
<comment type="pathway">
    <text evidence="2">Glycolipid biosynthesis; glycosylphosphatidylinositol-anchor biosynthesis.</text>
</comment>
<evidence type="ECO:0000256" key="3">
    <source>
        <dbReference type="ARBA" id="ARBA00008695"/>
    </source>
</evidence>
<dbReference type="SUPFAM" id="SSF53649">
    <property type="entry name" value="Alkaline phosphatase-like"/>
    <property type="match status" value="1"/>
</dbReference>
<comment type="similarity">
    <text evidence="3">Belongs to the PIGG/PIGN/PIGO family. PIGO subfamily.</text>
</comment>
<name>A0A1Y2HDU5_9FUNG</name>
<evidence type="ECO:0000256" key="5">
    <source>
        <dbReference type="ARBA" id="ARBA00022679"/>
    </source>
</evidence>
<dbReference type="Pfam" id="PF01663">
    <property type="entry name" value="Phosphodiest"/>
    <property type="match status" value="1"/>
</dbReference>
<evidence type="ECO:0000313" key="12">
    <source>
        <dbReference type="EMBL" id="ORZ32071.1"/>
    </source>
</evidence>
<protein>
    <submittedName>
        <fullName evidence="12">Alkaline-phosphatase-like protein</fullName>
    </submittedName>
</protein>
<gene>
    <name evidence="12" type="ORF">BCR44DRAFT_34707</name>
</gene>
<evidence type="ECO:0000256" key="4">
    <source>
        <dbReference type="ARBA" id="ARBA00022502"/>
    </source>
</evidence>
<evidence type="ECO:0000256" key="8">
    <source>
        <dbReference type="ARBA" id="ARBA00022989"/>
    </source>
</evidence>
<evidence type="ECO:0000256" key="9">
    <source>
        <dbReference type="ARBA" id="ARBA00023136"/>
    </source>
</evidence>
<feature type="transmembrane region" description="Helical" evidence="11">
    <location>
        <begin position="455"/>
        <end position="473"/>
    </location>
</feature>
<comment type="caution">
    <text evidence="12">The sequence shown here is derived from an EMBL/GenBank/DDBJ whole genome shotgun (WGS) entry which is preliminary data.</text>
</comment>
<comment type="subcellular location">
    <subcellularLocation>
        <location evidence="1">Endoplasmic reticulum membrane</location>
        <topology evidence="1">Multi-pass membrane protein</topology>
    </subcellularLocation>
</comment>
<dbReference type="EMBL" id="MCFL01000051">
    <property type="protein sequence ID" value="ORZ32071.1"/>
    <property type="molecule type" value="Genomic_DNA"/>
</dbReference>
<sequence>MSTLPILRRPNASAGLAVAACLALVGLSLFKLGFLLSRHGLAPLASDCFDPPKSTASNSNSNSSTQSFFPSHVPIEGACWAPRPHPHIRRAVVLLVDALRYDFALPARSISSNEIHFRNRLSVLSSTGTPGSVLLRATADPPTTTFQRLKALMTGNLPTFVEMGSNFGGGDIIRDDSILNQIALRRKRHLESPREGATNANGTTMMGDDTWLLLYPHLLDRVFPYPSLDVWDLHTVDNGCTTHLFDEMRRNDWDLLVSHFLGVDHAGHRYGPDHPAMGSKLDQINGVIERVVAELPEDALLVVLGDHGMDTKGDHGGDSFLETDAAMWFYTKRHEGVIRQPEVDADGMVDPFKEQCPINQIDLVPTLALVLGLPIPLENLGSLIPHLFPDPGYYARALQLNAAQVLKFLNVYSQVAPGDFSAAALAQLPNPETHAAEFLTAALALCRQVWARFDLVPMIAGLALLLAAVILCLPNNLAPFLFQLLFQAPQSSFFTTVSTTLAPIVAGCLVYSDNGVIFEDSITFWLLVAVLACHLLFAPRTARTTFKTLVALTLVTAAHQVTVCRPEQHACFNTFNDSGRIGQLFTAAGALVFVGWAALGSGASTSVTSRRTRVLCALLIIMSQIADQELLVAPFNVHVPRAVTVWTVRAHILILLYSTFVSHTLPKRTAIVLSIAQFHRLAGLTGIVAAVVALNSVSLSDPLLITVAHMLLRTTLFSTGHQSTLSSIQWSIGHLGMWTTHYVLSPLAVLANTVGHVVIIVAHVPSWRAVAGVVAWELVSVTHASVAALVLRRHLMVWAVFAPRWMVGVLVFGTVVVAVGVRWVAVRR</sequence>
<feature type="transmembrane region" description="Helical" evidence="11">
    <location>
        <begin position="803"/>
        <end position="825"/>
    </location>
</feature>
<feature type="transmembrane region" description="Helical" evidence="11">
    <location>
        <begin position="646"/>
        <end position="666"/>
    </location>
</feature>
<evidence type="ECO:0000256" key="11">
    <source>
        <dbReference type="SAM" id="Phobius"/>
    </source>
</evidence>
<dbReference type="GO" id="GO:0005789">
    <property type="term" value="C:endoplasmic reticulum membrane"/>
    <property type="evidence" value="ECO:0007669"/>
    <property type="project" value="UniProtKB-SubCell"/>
</dbReference>
<keyword evidence="7" id="KW-0256">Endoplasmic reticulum</keyword>
<proteinExistence type="inferred from homology"/>
<feature type="transmembrane region" description="Helical" evidence="11">
    <location>
        <begin position="524"/>
        <end position="542"/>
    </location>
</feature>
<feature type="transmembrane region" description="Helical" evidence="11">
    <location>
        <begin position="770"/>
        <end position="791"/>
    </location>
</feature>
<keyword evidence="10" id="KW-0325">Glycoprotein</keyword>
<keyword evidence="4" id="KW-0337">GPI-anchor biosynthesis</keyword>
<dbReference type="Gene3D" id="3.40.720.10">
    <property type="entry name" value="Alkaline Phosphatase, subunit A"/>
    <property type="match status" value="1"/>
</dbReference>
<keyword evidence="9 11" id="KW-0472">Membrane</keyword>
<dbReference type="GO" id="GO:0006506">
    <property type="term" value="P:GPI anchor biosynthetic process"/>
    <property type="evidence" value="ECO:0007669"/>
    <property type="project" value="UniProtKB-UniPathway"/>
</dbReference>
<dbReference type="GO" id="GO:0051377">
    <property type="term" value="F:mannose-ethanolamine phosphotransferase activity"/>
    <property type="evidence" value="ECO:0007669"/>
    <property type="project" value="InterPro"/>
</dbReference>
<dbReference type="AlphaFoldDB" id="A0A1Y2HDU5"/>
<dbReference type="PANTHER" id="PTHR23071">
    <property type="entry name" value="PHOSPHATIDYLINOSITOL GLYCAN"/>
    <property type="match status" value="1"/>
</dbReference>
<keyword evidence="5" id="KW-0808">Transferase</keyword>
<dbReference type="Proteomes" id="UP000193411">
    <property type="component" value="Unassembled WGS sequence"/>
</dbReference>
<evidence type="ECO:0000256" key="6">
    <source>
        <dbReference type="ARBA" id="ARBA00022692"/>
    </source>
</evidence>
<feature type="transmembrane region" description="Helical" evidence="11">
    <location>
        <begin position="493"/>
        <end position="512"/>
    </location>
</feature>